<dbReference type="InterPro" id="IPR041117">
    <property type="entry name" value="SoxA_A3"/>
</dbReference>
<dbReference type="RefSeq" id="WP_086382193.1">
    <property type="nucleotide sequence ID" value="NZ_NBTY01000101.1"/>
</dbReference>
<evidence type="ECO:0000313" key="5">
    <source>
        <dbReference type="Proteomes" id="UP000194546"/>
    </source>
</evidence>
<evidence type="ECO:0000259" key="3">
    <source>
        <dbReference type="Pfam" id="PF17806"/>
    </source>
</evidence>
<dbReference type="PANTHER" id="PTHR42949">
    <property type="entry name" value="ANAEROBIC GLYCEROL-3-PHOSPHATE DEHYDROGENASE SUBUNIT B"/>
    <property type="match status" value="1"/>
</dbReference>
<proteinExistence type="predicted"/>
<dbReference type="PRINTS" id="PR00469">
    <property type="entry name" value="PNDRDTASEII"/>
</dbReference>
<dbReference type="SUPFAM" id="SSF51905">
    <property type="entry name" value="FAD/NAD(P)-binding domain"/>
    <property type="match status" value="1"/>
</dbReference>
<dbReference type="Proteomes" id="UP000194546">
    <property type="component" value="Unassembled WGS sequence"/>
</dbReference>
<reference evidence="4 5" key="1">
    <citation type="submission" date="2017-03" db="EMBL/GenBank/DDBJ databases">
        <title>Genome analysis of strain PAMC 26510.</title>
        <authorList>
            <person name="Oh H.-M."/>
            <person name="Yang J.-A."/>
        </authorList>
    </citation>
    <scope>NUCLEOTIDE SEQUENCE [LARGE SCALE GENOMIC DNA]</scope>
    <source>
        <strain evidence="4 5">PAMC 26510</strain>
    </source>
</reference>
<gene>
    <name evidence="4" type="ORF">PAMC26510_20485</name>
</gene>
<dbReference type="GO" id="GO:0016491">
    <property type="term" value="F:oxidoreductase activity"/>
    <property type="evidence" value="ECO:0007669"/>
    <property type="project" value="UniProtKB-KW"/>
</dbReference>
<dbReference type="Gene3D" id="3.50.50.60">
    <property type="entry name" value="FAD/NAD(P)-binding domain"/>
    <property type="match status" value="2"/>
</dbReference>
<dbReference type="AlphaFoldDB" id="A0A242MPP7"/>
<evidence type="ECO:0000256" key="1">
    <source>
        <dbReference type="ARBA" id="ARBA00023002"/>
    </source>
</evidence>
<accession>A0A242MPP7</accession>
<dbReference type="InterPro" id="IPR041854">
    <property type="entry name" value="BFD-like_2Fe2S-bd_dom_sf"/>
</dbReference>
<dbReference type="InterPro" id="IPR017224">
    <property type="entry name" value="Opine_Oxase_asu/HCN_bsu"/>
</dbReference>
<dbReference type="Pfam" id="PF07992">
    <property type="entry name" value="Pyr_redox_2"/>
    <property type="match status" value="1"/>
</dbReference>
<evidence type="ECO:0000259" key="2">
    <source>
        <dbReference type="Pfam" id="PF07992"/>
    </source>
</evidence>
<keyword evidence="1" id="KW-0560">Oxidoreductase</keyword>
<feature type="domain" description="FAD/NAD(P)-binding" evidence="2">
    <location>
        <begin position="7"/>
        <end position="325"/>
    </location>
</feature>
<dbReference type="CDD" id="cd19946">
    <property type="entry name" value="GlpA-like_Fer2_BFD-like"/>
    <property type="match status" value="1"/>
</dbReference>
<dbReference type="Pfam" id="PF17806">
    <property type="entry name" value="SO_alpha_A3"/>
    <property type="match status" value="1"/>
</dbReference>
<dbReference type="PIRSF" id="PIRSF037495">
    <property type="entry name" value="Opine_OX_OoxA/HcnB"/>
    <property type="match status" value="1"/>
</dbReference>
<dbReference type="PANTHER" id="PTHR42949:SF3">
    <property type="entry name" value="ANAEROBIC GLYCEROL-3-PHOSPHATE DEHYDROGENASE SUBUNIT B"/>
    <property type="match status" value="1"/>
</dbReference>
<comment type="caution">
    <text evidence="4">The sequence shown here is derived from an EMBL/GenBank/DDBJ whole genome shotgun (WGS) entry which is preliminary data.</text>
</comment>
<evidence type="ECO:0000313" key="4">
    <source>
        <dbReference type="EMBL" id="OTP73171.1"/>
    </source>
</evidence>
<dbReference type="InterPro" id="IPR023753">
    <property type="entry name" value="FAD/NAD-binding_dom"/>
</dbReference>
<dbReference type="InterPro" id="IPR051691">
    <property type="entry name" value="Metab_Enz_Cyan_OpOx_G3PDH"/>
</dbReference>
<dbReference type="EMBL" id="NBTY01000101">
    <property type="protein sequence ID" value="OTP73171.1"/>
    <property type="molecule type" value="Genomic_DNA"/>
</dbReference>
<dbReference type="PRINTS" id="PR00368">
    <property type="entry name" value="FADPNR"/>
</dbReference>
<organism evidence="4 5">
    <name type="scientific">Caballeronia sordidicola</name>
    <name type="common">Burkholderia sordidicola</name>
    <dbReference type="NCBI Taxonomy" id="196367"/>
    <lineage>
        <taxon>Bacteria</taxon>
        <taxon>Pseudomonadati</taxon>
        <taxon>Pseudomonadota</taxon>
        <taxon>Betaproteobacteria</taxon>
        <taxon>Burkholderiales</taxon>
        <taxon>Burkholderiaceae</taxon>
        <taxon>Caballeronia</taxon>
    </lineage>
</organism>
<protein>
    <submittedName>
        <fullName evidence="4">Sarcosine oxidase alpha subunit</fullName>
    </submittedName>
</protein>
<sequence length="464" mass="49894">MAAESIDVAVIGAGPAGLAAATQAARAGLSVVVLDEQESVGGQIYRAIERSDAQRREILGPDYQAGSAIATAFARSGARYVPNASVWQVTREKTVHYLKDGKVGSFEAKRVVLATGALERPFPIPGWTLPGVLTAGAAQILLKSAGEVPSEPPVLVGCGPLLYLLGWQYVRAGVPIRALVDTTRHEDRWRAKRYMVSALRAWPYLSKGLQLMRTLRDAGVPMHEAADDLRVEGVIGEDGAERANALTFSVRGVSHRIEANVILLHQGVVPNTQFSLSLRALHKWDDAQLCFTPTTDKWGELDVPGIFVAGDGGGIGGAQAAEMQGEVTALAIAQQLGAIDVKTRDQSAAPRMRRLAEVMRIRPFLDSLYRPRDENRVPKDEVIVCRCEEVTAGQLRQFVALGCLGPNQAKSFGRCGMGPCQGRMCGLTVTEVIADARSVTPETVGYYRIRPPIKPLTLGELAGD</sequence>
<feature type="domain" description="SoxA A3" evidence="3">
    <location>
        <begin position="385"/>
        <end position="463"/>
    </location>
</feature>
<dbReference type="InterPro" id="IPR036188">
    <property type="entry name" value="FAD/NAD-bd_sf"/>
</dbReference>
<dbReference type="Gene3D" id="1.10.10.1100">
    <property type="entry name" value="BFD-like [2Fe-2S]-binding domain"/>
    <property type="match status" value="1"/>
</dbReference>
<name>A0A242MPP7_CABSO</name>